<dbReference type="Pfam" id="PF20703">
    <property type="entry name" value="nSTAND1"/>
    <property type="match status" value="1"/>
</dbReference>
<feature type="repeat" description="WD" evidence="3">
    <location>
        <begin position="1026"/>
        <end position="1060"/>
    </location>
</feature>
<gene>
    <name evidence="8" type="ORF">WMG39_03885</name>
</gene>
<feature type="repeat" description="WD" evidence="3">
    <location>
        <begin position="983"/>
        <end position="1019"/>
    </location>
</feature>
<dbReference type="EMBL" id="JBBLXS010000028">
    <property type="protein sequence ID" value="MEK0183984.1"/>
    <property type="molecule type" value="Genomic_DNA"/>
</dbReference>
<keyword evidence="4" id="KW-0175">Coiled coil</keyword>
<dbReference type="Pfam" id="PF12894">
    <property type="entry name" value="ANAPC4_WD40"/>
    <property type="match status" value="1"/>
</dbReference>
<dbReference type="PROSITE" id="PS50082">
    <property type="entry name" value="WD_REPEATS_2"/>
    <property type="match status" value="5"/>
</dbReference>
<dbReference type="InterPro" id="IPR024977">
    <property type="entry name" value="Apc4-like_WD40_dom"/>
</dbReference>
<comment type="caution">
    <text evidence="8">The sequence shown here is derived from an EMBL/GenBank/DDBJ whole genome shotgun (WGS) entry which is preliminary data.</text>
</comment>
<accession>A0ABU8YHZ2</accession>
<dbReference type="CDD" id="cd00200">
    <property type="entry name" value="WD40"/>
    <property type="match status" value="1"/>
</dbReference>
<dbReference type="RefSeq" id="WP_340519676.1">
    <property type="nucleotide sequence ID" value="NZ_JBBLXS010000028.1"/>
</dbReference>
<sequence length="1162" mass="130072">MARYALVIGITEYQSSQMSRLPKAASDAEILAQLLEQYGGFEVKRLPARWNAEKNCFEISGNKTVTAAEVGQELRTLLLDRATKNEALIYFAGHGFTFCDTLGQQKGVLATSDCQVEMAGKEVIDYKYGISLASLNDLIQQSDLSSLVMLLDCCHSGYFLESQLVQRTLTAFSTQRDYYLMAACRTFETAKSLKGEPNSYFTGAVLKGLASANAGRNRRVSGDLLFDYISGELKSFVQEPIRMGWGRCITLVTYPQSEMPASEISFDRQNPYLGLSAFESEQEKYFCGREEAVRILITHLTNSRFIPVIGYSGSGKSSLIKAGLLPQLSRDRIPGSSQWPVASFTPGKHPLGKLVDVLARYRERNEPFVIFIDQFEEVFTLCEDESERRSFIRLIAEEMNDSGRKSRMIIAIRGDFLIRCTNYPDVLNLINHIPPSTYIVKSLGIEELPEAIEKPAQLHGVKFEQGLVLQIARDVAGQPGALPLLQYALKELWRVCIEKPEVPEPLLTKKGYEDIGGVQGALENRANVIYECLSEGDRLFVRKLFMELVQLGEGTEVTRRRVDWGRVKDIADSTEQLERVIGLLAGAQQRLIIVDENTVEVAHEALLCQWKLVSGWIEEDLENIRISRRLETACREWKESYGKSDDALLTGARLAEVEEWEKRVLPNLTGDERDFLERSIGRRDREVQQQINRLEKEIQLTDEKLKAQKQRTRLAIVSGVLLTFTLGLGLLTNVLDGQKKQREAMTLGTLVSTSEQLLKANNQLEALIASIEALKKLRDIGNSDIITLSKLQTVIYSVQERNRLEGHKDAVTSISFSPSAGILASASTDQNIKLWNLEGQNLRSFAGASGANNIIHEIKFNSKNENIIASASNDRAIIWTINGQKLYTFSELKGSVFSVSFSSDGSLIAVSDAGGEIKIWDTKTYQKVQEKIDNQFQSKIYKVTYIYRTDFNPKDKSFIAYAGFLDGGKVKIWNLKTNTTQILGEHRGMVNSVKFSPSGNLLASAGADGNIKIWSLKQGVKFIGEIKSSQGELYGLAFSKDEKLILSGGSDTTIKLWSFDEVIKMGNNKKPLEIANETVKGHKGQVNAVEFIDRTKDDKITIASASDDRSVRIWQIDIFPTKKKLKEKIKLDDLLEDGCTILKSYLKSSQKLSPEEKTICDR</sequence>
<dbReference type="SUPFAM" id="SSF50978">
    <property type="entry name" value="WD40 repeat-like"/>
    <property type="match status" value="1"/>
</dbReference>
<feature type="repeat" description="WD" evidence="3">
    <location>
        <begin position="1079"/>
        <end position="1117"/>
    </location>
</feature>
<dbReference type="SUPFAM" id="SSF52540">
    <property type="entry name" value="P-loop containing nucleoside triphosphate hydrolases"/>
    <property type="match status" value="1"/>
</dbReference>
<feature type="repeat" description="WD" evidence="3">
    <location>
        <begin position="804"/>
        <end position="838"/>
    </location>
</feature>
<dbReference type="PANTHER" id="PTHR22847">
    <property type="entry name" value="WD40 REPEAT PROTEIN"/>
    <property type="match status" value="1"/>
</dbReference>
<evidence type="ECO:0000256" key="2">
    <source>
        <dbReference type="ARBA" id="ARBA00022737"/>
    </source>
</evidence>
<dbReference type="InterPro" id="IPR029030">
    <property type="entry name" value="Caspase-like_dom_sf"/>
</dbReference>
<dbReference type="InterPro" id="IPR011600">
    <property type="entry name" value="Pept_C14_caspase"/>
</dbReference>
<evidence type="ECO:0000259" key="5">
    <source>
        <dbReference type="Pfam" id="PF00656"/>
    </source>
</evidence>
<name>A0ABU8YHZ2_9CYAN</name>
<keyword evidence="2" id="KW-0677">Repeat</keyword>
<dbReference type="Proteomes" id="UP001384579">
    <property type="component" value="Unassembled WGS sequence"/>
</dbReference>
<dbReference type="PANTHER" id="PTHR22847:SF637">
    <property type="entry name" value="WD REPEAT DOMAIN 5B"/>
    <property type="match status" value="1"/>
</dbReference>
<feature type="domain" description="Novel STAND NTPase 1" evidence="7">
    <location>
        <begin position="271"/>
        <end position="641"/>
    </location>
</feature>
<dbReference type="InterPro" id="IPR027417">
    <property type="entry name" value="P-loop_NTPase"/>
</dbReference>
<feature type="domain" description="Peptidase C14 caspase" evidence="5">
    <location>
        <begin position="3"/>
        <end position="213"/>
    </location>
</feature>
<dbReference type="InterPro" id="IPR036322">
    <property type="entry name" value="WD40_repeat_dom_sf"/>
</dbReference>
<evidence type="ECO:0000256" key="4">
    <source>
        <dbReference type="SAM" id="Coils"/>
    </source>
</evidence>
<dbReference type="InterPro" id="IPR015943">
    <property type="entry name" value="WD40/YVTN_repeat-like_dom_sf"/>
</dbReference>
<evidence type="ECO:0000256" key="3">
    <source>
        <dbReference type="PROSITE-ProRule" id="PRU00221"/>
    </source>
</evidence>
<organism evidence="8 9">
    <name type="scientific">Microcoleus anatoxicus PTRS2</name>
    <dbReference type="NCBI Taxonomy" id="2705321"/>
    <lineage>
        <taxon>Bacteria</taxon>
        <taxon>Bacillati</taxon>
        <taxon>Cyanobacteriota</taxon>
        <taxon>Cyanophyceae</taxon>
        <taxon>Oscillatoriophycideae</taxon>
        <taxon>Oscillatoriales</taxon>
        <taxon>Microcoleaceae</taxon>
        <taxon>Microcoleus</taxon>
        <taxon>Microcoleus anatoxicus</taxon>
    </lineage>
</organism>
<evidence type="ECO:0000256" key="1">
    <source>
        <dbReference type="ARBA" id="ARBA00022574"/>
    </source>
</evidence>
<dbReference type="Gene3D" id="3.40.50.1460">
    <property type="match status" value="1"/>
</dbReference>
<evidence type="ECO:0000259" key="6">
    <source>
        <dbReference type="Pfam" id="PF12894"/>
    </source>
</evidence>
<keyword evidence="9" id="KW-1185">Reference proteome</keyword>
<evidence type="ECO:0000313" key="8">
    <source>
        <dbReference type="EMBL" id="MEK0183984.1"/>
    </source>
</evidence>
<dbReference type="Gene3D" id="2.130.10.10">
    <property type="entry name" value="YVTN repeat-like/Quinoprotein amine dehydrogenase"/>
    <property type="match status" value="2"/>
</dbReference>
<dbReference type="SMART" id="SM00320">
    <property type="entry name" value="WD40"/>
    <property type="match status" value="7"/>
</dbReference>
<dbReference type="Pfam" id="PF00656">
    <property type="entry name" value="Peptidase_C14"/>
    <property type="match status" value="1"/>
</dbReference>
<proteinExistence type="predicted"/>
<dbReference type="PROSITE" id="PS00678">
    <property type="entry name" value="WD_REPEATS_1"/>
    <property type="match status" value="1"/>
</dbReference>
<evidence type="ECO:0000313" key="9">
    <source>
        <dbReference type="Proteomes" id="UP001384579"/>
    </source>
</evidence>
<evidence type="ECO:0000259" key="7">
    <source>
        <dbReference type="Pfam" id="PF20703"/>
    </source>
</evidence>
<dbReference type="SUPFAM" id="SSF52129">
    <property type="entry name" value="Caspase-like"/>
    <property type="match status" value="1"/>
</dbReference>
<dbReference type="PRINTS" id="PR00320">
    <property type="entry name" value="GPROTEINBRPT"/>
</dbReference>
<dbReference type="PROSITE" id="PS50294">
    <property type="entry name" value="WD_REPEATS_REGION"/>
    <property type="match status" value="5"/>
</dbReference>
<dbReference type="Pfam" id="PF00400">
    <property type="entry name" value="WD40"/>
    <property type="match status" value="4"/>
</dbReference>
<dbReference type="Gene3D" id="3.40.50.300">
    <property type="entry name" value="P-loop containing nucleotide triphosphate hydrolases"/>
    <property type="match status" value="1"/>
</dbReference>
<dbReference type="InterPro" id="IPR049052">
    <property type="entry name" value="nSTAND1"/>
</dbReference>
<dbReference type="InterPro" id="IPR001680">
    <property type="entry name" value="WD40_rpt"/>
</dbReference>
<feature type="coiled-coil region" evidence="4">
    <location>
        <begin position="684"/>
        <end position="711"/>
    </location>
</feature>
<feature type="repeat" description="WD" evidence="3">
    <location>
        <begin position="889"/>
        <end position="930"/>
    </location>
</feature>
<feature type="domain" description="Anaphase-promoting complex subunit 4-like WD40" evidence="6">
    <location>
        <begin position="863"/>
        <end position="930"/>
    </location>
</feature>
<dbReference type="InterPro" id="IPR020472">
    <property type="entry name" value="WD40_PAC1"/>
</dbReference>
<keyword evidence="1 3" id="KW-0853">WD repeat</keyword>
<dbReference type="InterPro" id="IPR019775">
    <property type="entry name" value="WD40_repeat_CS"/>
</dbReference>
<protein>
    <submittedName>
        <fullName evidence="8">Caspase family protein</fullName>
    </submittedName>
</protein>
<reference evidence="8 9" key="1">
    <citation type="journal article" date="2020" name="Harmful Algae">
        <title>Molecular and morphological characterization of a novel dihydroanatoxin-a producing Microcoleus species (cyanobacteria) from the Russian River, California, USA.</title>
        <authorList>
            <person name="Conklin K.Y."/>
            <person name="Stancheva R."/>
            <person name="Otten T.G."/>
            <person name="Fadness R."/>
            <person name="Boyer G.L."/>
            <person name="Read B."/>
            <person name="Zhang X."/>
            <person name="Sheath R.G."/>
        </authorList>
    </citation>
    <scope>NUCLEOTIDE SEQUENCE [LARGE SCALE GENOMIC DNA]</scope>
    <source>
        <strain evidence="8 9">PTRS2</strain>
    </source>
</reference>